<name>A0A940WPS4_9BACI</name>
<dbReference type="InterPro" id="IPR035906">
    <property type="entry name" value="MetI-like_sf"/>
</dbReference>
<evidence type="ECO:0000256" key="5">
    <source>
        <dbReference type="ARBA" id="ARBA00022989"/>
    </source>
</evidence>
<dbReference type="Pfam" id="PF00528">
    <property type="entry name" value="BPD_transp_1"/>
    <property type="match status" value="1"/>
</dbReference>
<protein>
    <submittedName>
        <fullName evidence="9">Sugar ABC transporter permease</fullName>
    </submittedName>
</protein>
<evidence type="ECO:0000256" key="3">
    <source>
        <dbReference type="ARBA" id="ARBA00022475"/>
    </source>
</evidence>
<comment type="similarity">
    <text evidence="7">Belongs to the binding-protein-dependent transport system permease family.</text>
</comment>
<dbReference type="RefSeq" id="WP_210595714.1">
    <property type="nucleotide sequence ID" value="NZ_JAGKSQ010000001.1"/>
</dbReference>
<dbReference type="GO" id="GO:0055085">
    <property type="term" value="P:transmembrane transport"/>
    <property type="evidence" value="ECO:0007669"/>
    <property type="project" value="InterPro"/>
</dbReference>
<dbReference type="SUPFAM" id="SSF161098">
    <property type="entry name" value="MetI-like"/>
    <property type="match status" value="1"/>
</dbReference>
<keyword evidence="2 7" id="KW-0813">Transport</keyword>
<feature type="transmembrane region" description="Helical" evidence="7">
    <location>
        <begin position="31"/>
        <end position="54"/>
    </location>
</feature>
<dbReference type="PANTHER" id="PTHR30193">
    <property type="entry name" value="ABC TRANSPORTER PERMEASE PROTEIN"/>
    <property type="match status" value="1"/>
</dbReference>
<reference evidence="9" key="1">
    <citation type="submission" date="2021-03" db="EMBL/GenBank/DDBJ databases">
        <title>Bacillus suaedae sp. nov., isolated from Suaeda aralocaspica.</title>
        <authorList>
            <person name="Lei R.F.R."/>
        </authorList>
    </citation>
    <scope>NUCLEOTIDE SEQUENCE</scope>
    <source>
        <strain evidence="9">YZJH907-2</strain>
    </source>
</reference>
<dbReference type="InterPro" id="IPR000515">
    <property type="entry name" value="MetI-like"/>
</dbReference>
<feature type="transmembrane region" description="Helical" evidence="7">
    <location>
        <begin position="273"/>
        <end position="303"/>
    </location>
</feature>
<evidence type="ECO:0000256" key="4">
    <source>
        <dbReference type="ARBA" id="ARBA00022692"/>
    </source>
</evidence>
<feature type="transmembrane region" description="Helical" evidence="7">
    <location>
        <begin position="231"/>
        <end position="253"/>
    </location>
</feature>
<feature type="transmembrane region" description="Helical" evidence="7">
    <location>
        <begin position="125"/>
        <end position="145"/>
    </location>
</feature>
<accession>A0A940WPS4</accession>
<dbReference type="GO" id="GO:0005886">
    <property type="term" value="C:plasma membrane"/>
    <property type="evidence" value="ECO:0007669"/>
    <property type="project" value="UniProtKB-SubCell"/>
</dbReference>
<feature type="domain" description="ABC transmembrane type-1" evidence="8">
    <location>
        <begin position="88"/>
        <end position="300"/>
    </location>
</feature>
<keyword evidence="4 7" id="KW-0812">Transmembrane</keyword>
<dbReference type="AlphaFoldDB" id="A0A940WPS4"/>
<dbReference type="CDD" id="cd06261">
    <property type="entry name" value="TM_PBP2"/>
    <property type="match status" value="1"/>
</dbReference>
<dbReference type="Proteomes" id="UP000678228">
    <property type="component" value="Unassembled WGS sequence"/>
</dbReference>
<evidence type="ECO:0000313" key="9">
    <source>
        <dbReference type="EMBL" id="MBP3950101.1"/>
    </source>
</evidence>
<dbReference type="PROSITE" id="PS50928">
    <property type="entry name" value="ABC_TM1"/>
    <property type="match status" value="1"/>
</dbReference>
<keyword evidence="3" id="KW-1003">Cell membrane</keyword>
<keyword evidence="6 7" id="KW-0472">Membrane</keyword>
<comment type="subcellular location">
    <subcellularLocation>
        <location evidence="1 7">Cell membrane</location>
        <topology evidence="1 7">Multi-pass membrane protein</topology>
    </subcellularLocation>
</comment>
<sequence length="311" mass="34888">MEQSTVTLSLKESKQLKRSSIRFRLRKTIPYWFLLPALGLYALFFVYPFVYAFFLSFHEWNMISPEKIFVGFQNYLSLFSDEVYWISMKNTGLYVLMTVPISLLAGLGLALLIEGVKKGKVLYRLLFFLPVVSSIAIMGIVWTLMYNPQVGAVNVILGYFGIEGIHWLNDPTIALISVALVGIWNSFGYNVILFISGLKGVDKNLYEAAALDGANTWESFKNVTIPMLSPVTFFVFVMSVISSFQAFTTVQVMTKGGPNNSTNVAVYQIYQEAFQFFSVGTATASATILLILVVIFTIVQLVVGKKLVHYQ</sequence>
<dbReference type="InterPro" id="IPR051393">
    <property type="entry name" value="ABC_transporter_permease"/>
</dbReference>
<dbReference type="PANTHER" id="PTHR30193:SF37">
    <property type="entry name" value="INNER MEMBRANE ABC TRANSPORTER PERMEASE PROTEIN YCJO"/>
    <property type="match status" value="1"/>
</dbReference>
<evidence type="ECO:0000259" key="8">
    <source>
        <dbReference type="PROSITE" id="PS50928"/>
    </source>
</evidence>
<evidence type="ECO:0000256" key="7">
    <source>
        <dbReference type="RuleBase" id="RU363032"/>
    </source>
</evidence>
<evidence type="ECO:0000256" key="6">
    <source>
        <dbReference type="ARBA" id="ARBA00023136"/>
    </source>
</evidence>
<dbReference type="EMBL" id="JAGKSQ010000001">
    <property type="protein sequence ID" value="MBP3950101.1"/>
    <property type="molecule type" value="Genomic_DNA"/>
</dbReference>
<proteinExistence type="inferred from homology"/>
<feature type="transmembrane region" description="Helical" evidence="7">
    <location>
        <begin position="93"/>
        <end position="113"/>
    </location>
</feature>
<evidence type="ECO:0000256" key="1">
    <source>
        <dbReference type="ARBA" id="ARBA00004651"/>
    </source>
</evidence>
<evidence type="ECO:0000256" key="2">
    <source>
        <dbReference type="ARBA" id="ARBA00022448"/>
    </source>
</evidence>
<organism evidence="9 10">
    <name type="scientific">Halalkalibacter suaedae</name>
    <dbReference type="NCBI Taxonomy" id="2822140"/>
    <lineage>
        <taxon>Bacteria</taxon>
        <taxon>Bacillati</taxon>
        <taxon>Bacillota</taxon>
        <taxon>Bacilli</taxon>
        <taxon>Bacillales</taxon>
        <taxon>Bacillaceae</taxon>
        <taxon>Halalkalibacter</taxon>
    </lineage>
</organism>
<gene>
    <name evidence="9" type="ORF">J7W16_03075</name>
</gene>
<feature type="transmembrane region" description="Helical" evidence="7">
    <location>
        <begin position="173"/>
        <end position="195"/>
    </location>
</feature>
<keyword evidence="10" id="KW-1185">Reference proteome</keyword>
<evidence type="ECO:0000313" key="10">
    <source>
        <dbReference type="Proteomes" id="UP000678228"/>
    </source>
</evidence>
<dbReference type="Gene3D" id="1.10.3720.10">
    <property type="entry name" value="MetI-like"/>
    <property type="match status" value="1"/>
</dbReference>
<keyword evidence="5 7" id="KW-1133">Transmembrane helix</keyword>
<comment type="caution">
    <text evidence="9">The sequence shown here is derived from an EMBL/GenBank/DDBJ whole genome shotgun (WGS) entry which is preliminary data.</text>
</comment>